<protein>
    <submittedName>
        <fullName evidence="3">Putative peptidoglycan bound protein (LPXTG motif) Lmo1115 homolog</fullName>
    </submittedName>
</protein>
<accession>A0A1X6WS30</accession>
<proteinExistence type="predicted"/>
<dbReference type="SUPFAM" id="SSF49478">
    <property type="entry name" value="Cna protein B-type domain"/>
    <property type="match status" value="1"/>
</dbReference>
<dbReference type="Pfam" id="PF17802">
    <property type="entry name" value="SpaA"/>
    <property type="match status" value="1"/>
</dbReference>
<organism evidence="3 4">
    <name type="scientific">Vagococcus fluvialis bH819</name>
    <dbReference type="NCBI Taxonomy" id="1255619"/>
    <lineage>
        <taxon>Bacteria</taxon>
        <taxon>Bacillati</taxon>
        <taxon>Bacillota</taxon>
        <taxon>Bacilli</taxon>
        <taxon>Lactobacillales</taxon>
        <taxon>Enterococcaceae</taxon>
        <taxon>Vagococcus</taxon>
    </lineage>
</organism>
<dbReference type="Proteomes" id="UP000195918">
    <property type="component" value="Unassembled WGS sequence"/>
</dbReference>
<dbReference type="OrthoDB" id="1744455at2"/>
<feature type="chain" id="PRO_5038531460" evidence="1">
    <location>
        <begin position="25"/>
        <end position="1124"/>
    </location>
</feature>
<evidence type="ECO:0000313" key="3">
    <source>
        <dbReference type="EMBL" id="SLM87094.1"/>
    </source>
</evidence>
<reference evidence="4" key="1">
    <citation type="submission" date="2017-02" db="EMBL/GenBank/DDBJ databases">
        <authorList>
            <person name="Dridi B."/>
        </authorList>
    </citation>
    <scope>NUCLEOTIDE SEQUENCE [LARGE SCALE GENOMIC DNA]</scope>
    <source>
        <strain evidence="4">bH819</strain>
    </source>
</reference>
<dbReference type="RefSeq" id="WP_143597095.1">
    <property type="nucleotide sequence ID" value="NZ_FWFD01000019.1"/>
</dbReference>
<dbReference type="Gene3D" id="2.60.40.10">
    <property type="entry name" value="Immunoglobulins"/>
    <property type="match status" value="1"/>
</dbReference>
<dbReference type="InterPro" id="IPR013783">
    <property type="entry name" value="Ig-like_fold"/>
</dbReference>
<name>A0A1X6WS30_9ENTE</name>
<feature type="signal peptide" evidence="1">
    <location>
        <begin position="1"/>
        <end position="24"/>
    </location>
</feature>
<evidence type="ECO:0000256" key="1">
    <source>
        <dbReference type="SAM" id="SignalP"/>
    </source>
</evidence>
<evidence type="ECO:0000313" key="4">
    <source>
        <dbReference type="Proteomes" id="UP000195918"/>
    </source>
</evidence>
<gene>
    <name evidence="3" type="ORF">FM121_13430</name>
</gene>
<dbReference type="AlphaFoldDB" id="A0A1X6WS30"/>
<sequence length="1124" mass="125552">MSFKKRRFFLSVCILSALCTGVFASSSYAKEKSVLTEKVGETIELKKHVLSDETNGNAVQGADGLWYVVVENEETLLIPETPEVMSPSIKNDDEAIEVGVDKSRQRKADNAKDDVSDFEDIDVKDVRSLQSALNAEDFPFVDESEKKEASSTVEQDEIHEKTKTFFVERILEETKNMNDIPSGFKARNKAIVAYATSKLSTTLISPPSGYGWVFYIILNNGSSYTENYSTRKVINGKDAFCLEPGIATGVSYTSANLTSFLSVKQAERVSALVTAYRQTGGYNQTNYLATQLAIWDNVPTKPRSVSITPNWRTSIGNAKKVINNSATLIQQVTKFNRTSVTVNQGQNATFTITNSEKNVSISSVSNGGTAKISGKTITVNTNNATANQIKVVISKGVTEAQAKAEPQYVWNSGSAQKLVTGLYRKNVATLTVNVNRTGVLEVTKTGTVDGKPLNNVTFKIYDVKNKKDYKTGLKTNATGKLTVKDIPIGDYYLQETATVTGYTLDNSQYKFTITTKNTVSVPYKIAIKNNYSIAVSKTVSDSDEKNVINNTLFSDDSFSYEVLSSVIRKSGDKNLTKVQLTDRFDFSKVEVKEVLVLNEKQTNVTNLFDVKFDSTTGIVTGTAKATTLASADFYNHSYTLKTTLKFKESIFTEKKLDIKMIHNGKLEVGLLSVDSNNVSSVLPVYQMTVNHSIVDKSDKKTVLATMENTKIPLYRGEKYLFKAMSNGKFKINNKEIPFYFAEDLGDKEYNGKATSSQVVSFYYYSINHVIQLDEVTIDTKNFKNGLEAKVRSSLSSFIPNANANDLKAKIKLEVTPKKTQKVLYSKEYTLLELTTNDGIELKLPVENFLLADSKDDFSFKLIVVDKNSYSLSNFNEGQEFLSLEGYTASERMLTANSSKDAKLSYSGVVRTLVNRENPSKTEYDYETFNINLTAIKDVQSGYSREFNFIVNYQNPINKDTSEMPELETRLYVTENLLDTSMTLKKEKGLSYYEMEIVEADKEKTKQELSIKMPKIMIEEKTGNSYLSTSTNGSEYKLIEGGRGLYVPIWIDTLGVYSPEFQNVGVIGVNQFKFKVVNPMEVYAFMYATIGSKTVHKDSILLEPIYPDTKVPNGWTESQKKWLRN</sequence>
<dbReference type="EMBL" id="FWFD01000019">
    <property type="protein sequence ID" value="SLM87094.1"/>
    <property type="molecule type" value="Genomic_DNA"/>
</dbReference>
<dbReference type="Gene3D" id="2.60.40.740">
    <property type="match status" value="1"/>
</dbReference>
<feature type="domain" description="SpaA-like prealbumin fold" evidence="2">
    <location>
        <begin position="440"/>
        <end position="521"/>
    </location>
</feature>
<evidence type="ECO:0000259" key="2">
    <source>
        <dbReference type="Pfam" id="PF17802"/>
    </source>
</evidence>
<dbReference type="InterPro" id="IPR041033">
    <property type="entry name" value="SpaA_PFL_dom_1"/>
</dbReference>
<keyword evidence="1" id="KW-0732">Signal</keyword>
<keyword evidence="4" id="KW-1185">Reference proteome</keyword>